<protein>
    <submittedName>
        <fullName evidence="1">C6 transcription factor</fullName>
    </submittedName>
</protein>
<gene>
    <name evidence="1" type="ORF">PG999_007771</name>
</gene>
<reference evidence="1 2" key="1">
    <citation type="submission" date="2023-01" db="EMBL/GenBank/DDBJ databases">
        <title>Analysis of 21 Apiospora genomes using comparative genomics revels a genus with tremendous synthesis potential of carbohydrate active enzymes and secondary metabolites.</title>
        <authorList>
            <person name="Sorensen T."/>
        </authorList>
    </citation>
    <scope>NUCLEOTIDE SEQUENCE [LARGE SCALE GENOMIC DNA]</scope>
    <source>
        <strain evidence="1 2">CBS 117206</strain>
    </source>
</reference>
<dbReference type="AlphaFoldDB" id="A0AAW0QNV8"/>
<proteinExistence type="predicted"/>
<name>A0AAW0QNV8_9PEZI</name>
<sequence>MAGFILQGISALAWALKMRVPSKAESFIKKVKPEAEELRDILIAFALPQVEAVRALFVDDKADSGPLAVEMRDT</sequence>
<comment type="caution">
    <text evidence="1">The sequence shown here is derived from an EMBL/GenBank/DDBJ whole genome shotgun (WGS) entry which is preliminary data.</text>
</comment>
<organism evidence="1 2">
    <name type="scientific">Apiospora kogelbergensis</name>
    <dbReference type="NCBI Taxonomy" id="1337665"/>
    <lineage>
        <taxon>Eukaryota</taxon>
        <taxon>Fungi</taxon>
        <taxon>Dikarya</taxon>
        <taxon>Ascomycota</taxon>
        <taxon>Pezizomycotina</taxon>
        <taxon>Sordariomycetes</taxon>
        <taxon>Xylariomycetidae</taxon>
        <taxon>Amphisphaeriales</taxon>
        <taxon>Apiosporaceae</taxon>
        <taxon>Apiospora</taxon>
    </lineage>
</organism>
<evidence type="ECO:0000313" key="2">
    <source>
        <dbReference type="Proteomes" id="UP001392437"/>
    </source>
</evidence>
<dbReference type="EMBL" id="JAQQWP010000007">
    <property type="protein sequence ID" value="KAK8109634.1"/>
    <property type="molecule type" value="Genomic_DNA"/>
</dbReference>
<evidence type="ECO:0000313" key="1">
    <source>
        <dbReference type="EMBL" id="KAK8109634.1"/>
    </source>
</evidence>
<dbReference type="Proteomes" id="UP001392437">
    <property type="component" value="Unassembled WGS sequence"/>
</dbReference>
<keyword evidence="2" id="KW-1185">Reference proteome</keyword>
<accession>A0AAW0QNV8</accession>